<dbReference type="CDD" id="cd05271">
    <property type="entry name" value="NDUFA9_like_SDR_a"/>
    <property type="match status" value="1"/>
</dbReference>
<dbReference type="RefSeq" id="WP_167231580.1">
    <property type="nucleotide sequence ID" value="NZ_JAAQPH010000041.1"/>
</dbReference>
<gene>
    <name evidence="2" type="ORF">HBA54_27545</name>
</gene>
<dbReference type="InterPro" id="IPR036291">
    <property type="entry name" value="NAD(P)-bd_dom_sf"/>
</dbReference>
<feature type="domain" description="NAD-dependent epimerase/dehydratase" evidence="1">
    <location>
        <begin position="10"/>
        <end position="219"/>
    </location>
</feature>
<dbReference type="PANTHER" id="PTHR12126:SF11">
    <property type="entry name" value="NADH DEHYDROGENASE [UBIQUINONE] 1 ALPHA SUBCOMPLEX SUBUNIT 9, MITOCHONDRIAL"/>
    <property type="match status" value="1"/>
</dbReference>
<dbReference type="GO" id="GO:0044877">
    <property type="term" value="F:protein-containing complex binding"/>
    <property type="evidence" value="ECO:0007669"/>
    <property type="project" value="TreeGrafter"/>
</dbReference>
<evidence type="ECO:0000313" key="3">
    <source>
        <dbReference type="Proteomes" id="UP000761264"/>
    </source>
</evidence>
<sequence>MAVDSQVSCVTVFGGSGFLGREIVKRLTAEGITARAAMRHPDKASGDRRPARRGDVQAVYADVRDETSVALAIDGSDAVVNAVGLYVEKGAETFEAVHELGALNVAHQAAISGVGRLVHVSGIGADLQSDSSYVGARAKGELLVMDVFARATILRPSVLFGPDDKFLNTLAQIAYRTPVLPLFGRGRTRLQPVYVGDVAEAALRALQLPDAPGKTYELGGPRIYSYRGLIELVLSRIHRRRLLVPLPFPLWQTLAAFASLLPSPPLTRAQVTLMRHDNVVAKAALSLEDLGIEATALEDILPEYVTLDR</sequence>
<evidence type="ECO:0000313" key="2">
    <source>
        <dbReference type="EMBL" id="NIA72349.1"/>
    </source>
</evidence>
<organism evidence="2 3">
    <name type="scientific">Pelagibius litoralis</name>
    <dbReference type="NCBI Taxonomy" id="374515"/>
    <lineage>
        <taxon>Bacteria</taxon>
        <taxon>Pseudomonadati</taxon>
        <taxon>Pseudomonadota</taxon>
        <taxon>Alphaproteobacteria</taxon>
        <taxon>Rhodospirillales</taxon>
        <taxon>Rhodovibrionaceae</taxon>
        <taxon>Pelagibius</taxon>
    </lineage>
</organism>
<accession>A0A967F3J5</accession>
<dbReference type="InterPro" id="IPR001509">
    <property type="entry name" value="Epimerase_deHydtase"/>
</dbReference>
<dbReference type="Proteomes" id="UP000761264">
    <property type="component" value="Unassembled WGS sequence"/>
</dbReference>
<dbReference type="SUPFAM" id="SSF51735">
    <property type="entry name" value="NAD(P)-binding Rossmann-fold domains"/>
    <property type="match status" value="1"/>
</dbReference>
<comment type="caution">
    <text evidence="2">The sequence shown here is derived from an EMBL/GenBank/DDBJ whole genome shotgun (WGS) entry which is preliminary data.</text>
</comment>
<proteinExistence type="predicted"/>
<dbReference type="Gene3D" id="3.40.50.720">
    <property type="entry name" value="NAD(P)-binding Rossmann-like Domain"/>
    <property type="match status" value="1"/>
</dbReference>
<dbReference type="PANTHER" id="PTHR12126">
    <property type="entry name" value="NADH-UBIQUINONE OXIDOREDUCTASE 39 KDA SUBUNIT-RELATED"/>
    <property type="match status" value="1"/>
</dbReference>
<protein>
    <submittedName>
        <fullName evidence="2">Complex I NDUFA9 subunit family protein</fullName>
    </submittedName>
</protein>
<dbReference type="AlphaFoldDB" id="A0A967F3J5"/>
<reference evidence="2" key="1">
    <citation type="submission" date="2020-03" db="EMBL/GenBank/DDBJ databases">
        <title>Genome of Pelagibius litoralis DSM 21314T.</title>
        <authorList>
            <person name="Wang G."/>
        </authorList>
    </citation>
    <scope>NUCLEOTIDE SEQUENCE</scope>
    <source>
        <strain evidence="2">DSM 21314</strain>
    </source>
</reference>
<dbReference type="Pfam" id="PF01370">
    <property type="entry name" value="Epimerase"/>
    <property type="match status" value="1"/>
</dbReference>
<dbReference type="InterPro" id="IPR051207">
    <property type="entry name" value="ComplexI_NDUFA9_subunit"/>
</dbReference>
<evidence type="ECO:0000259" key="1">
    <source>
        <dbReference type="Pfam" id="PF01370"/>
    </source>
</evidence>
<dbReference type="EMBL" id="JAAQPH010000041">
    <property type="protein sequence ID" value="NIA72349.1"/>
    <property type="molecule type" value="Genomic_DNA"/>
</dbReference>
<name>A0A967F3J5_9PROT</name>
<keyword evidence="3" id="KW-1185">Reference proteome</keyword>